<dbReference type="Proteomes" id="UP000095038">
    <property type="component" value="Unassembled WGS sequence"/>
</dbReference>
<dbReference type="GeneID" id="30965999"/>
<name>A0A1D2VQE4_9ASCO</name>
<gene>
    <name evidence="5" type="ORF">ASCRUDRAFT_73603</name>
</gene>
<evidence type="ECO:0000256" key="4">
    <source>
        <dbReference type="SAM" id="SignalP"/>
    </source>
</evidence>
<dbReference type="InParanoid" id="A0A1D2VQE4"/>
<protein>
    <recommendedName>
        <fullName evidence="2">Long chronological lifespan protein 2</fullName>
    </recommendedName>
</protein>
<accession>A0A1D2VQE4</accession>
<dbReference type="EMBL" id="KV454475">
    <property type="protein sequence ID" value="ODV63836.1"/>
    <property type="molecule type" value="Genomic_DNA"/>
</dbReference>
<evidence type="ECO:0000313" key="6">
    <source>
        <dbReference type="Proteomes" id="UP000095038"/>
    </source>
</evidence>
<dbReference type="PANTHER" id="PTHR38425:SF1">
    <property type="entry name" value="LONG CHRONOLOGICAL LIFESPAN PROTEIN 2"/>
    <property type="match status" value="1"/>
</dbReference>
<evidence type="ECO:0000256" key="1">
    <source>
        <dbReference type="ARBA" id="ARBA00010545"/>
    </source>
</evidence>
<evidence type="ECO:0000256" key="3">
    <source>
        <dbReference type="ARBA" id="ARBA00022729"/>
    </source>
</evidence>
<sequence length="136" mass="15002">MRVISILSTIRSLIFILGCSSLVAADFFDFFGGGQGQPAPEKTPFEVEFLNSDCKGYLCPDTQACVDKPIDCPCPFPSSQLKCQLPDKKNFVCISKPAVNNEKLMALYDDPVKGPKQKHKGVRDCGWVIQAWKGEV</sequence>
<feature type="chain" id="PRO_5008910608" description="Long chronological lifespan protein 2" evidence="4">
    <location>
        <begin position="26"/>
        <end position="136"/>
    </location>
</feature>
<dbReference type="FunCoup" id="A0A1D2VQE4">
    <property type="interactions" value="12"/>
</dbReference>
<keyword evidence="6" id="KW-1185">Reference proteome</keyword>
<comment type="similarity">
    <text evidence="1">Belongs to the LCL2 family.</text>
</comment>
<proteinExistence type="inferred from homology"/>
<reference evidence="6" key="1">
    <citation type="submission" date="2016-05" db="EMBL/GenBank/DDBJ databases">
        <title>Comparative genomics of biotechnologically important yeasts.</title>
        <authorList>
            <consortium name="DOE Joint Genome Institute"/>
            <person name="Riley R."/>
            <person name="Haridas S."/>
            <person name="Wolfe K.H."/>
            <person name="Lopes M.R."/>
            <person name="Hittinger C.T."/>
            <person name="Goker M."/>
            <person name="Salamov A."/>
            <person name="Wisecaver J."/>
            <person name="Long T.M."/>
            <person name="Aerts A.L."/>
            <person name="Barry K."/>
            <person name="Choi C."/>
            <person name="Clum A."/>
            <person name="Coughlan A.Y."/>
            <person name="Deshpande S."/>
            <person name="Douglass A.P."/>
            <person name="Hanson S.J."/>
            <person name="Klenk H.-P."/>
            <person name="Labutti K."/>
            <person name="Lapidus A."/>
            <person name="Lindquist E."/>
            <person name="Lipzen A."/>
            <person name="Meier-Kolthoff J.P."/>
            <person name="Ohm R.A."/>
            <person name="Otillar R.P."/>
            <person name="Pangilinan J."/>
            <person name="Peng Y."/>
            <person name="Rokas A."/>
            <person name="Rosa C.A."/>
            <person name="Scheuner C."/>
            <person name="Sibirny A.A."/>
            <person name="Slot J.C."/>
            <person name="Stielow J.B."/>
            <person name="Sun H."/>
            <person name="Kurtzman C.P."/>
            <person name="Blackwell M."/>
            <person name="Grigoriev I.V."/>
            <person name="Jeffries T.W."/>
        </authorList>
    </citation>
    <scope>NUCLEOTIDE SEQUENCE [LARGE SCALE GENOMIC DNA]</scope>
    <source>
        <strain evidence="6">DSM 1968</strain>
    </source>
</reference>
<dbReference type="OrthoDB" id="2234316at2759"/>
<organism evidence="5 6">
    <name type="scientific">Ascoidea rubescens DSM 1968</name>
    <dbReference type="NCBI Taxonomy" id="1344418"/>
    <lineage>
        <taxon>Eukaryota</taxon>
        <taxon>Fungi</taxon>
        <taxon>Dikarya</taxon>
        <taxon>Ascomycota</taxon>
        <taxon>Saccharomycotina</taxon>
        <taxon>Saccharomycetes</taxon>
        <taxon>Ascoideaceae</taxon>
        <taxon>Ascoidea</taxon>
    </lineage>
</organism>
<dbReference type="RefSeq" id="XP_020050143.1">
    <property type="nucleotide sequence ID" value="XM_020192363.1"/>
</dbReference>
<feature type="signal peptide" evidence="4">
    <location>
        <begin position="1"/>
        <end position="25"/>
    </location>
</feature>
<dbReference type="AlphaFoldDB" id="A0A1D2VQE4"/>
<evidence type="ECO:0000256" key="2">
    <source>
        <dbReference type="ARBA" id="ARBA00018534"/>
    </source>
</evidence>
<dbReference type="STRING" id="1344418.A0A1D2VQE4"/>
<dbReference type="GO" id="GO:0036503">
    <property type="term" value="P:ERAD pathway"/>
    <property type="evidence" value="ECO:0007669"/>
    <property type="project" value="TreeGrafter"/>
</dbReference>
<dbReference type="InterPro" id="IPR034543">
    <property type="entry name" value="LCL2"/>
</dbReference>
<evidence type="ECO:0000313" key="5">
    <source>
        <dbReference type="EMBL" id="ODV63836.1"/>
    </source>
</evidence>
<keyword evidence="3 4" id="KW-0732">Signal</keyword>
<dbReference type="CDD" id="cd23996">
    <property type="entry name" value="LCL2-like"/>
    <property type="match status" value="1"/>
</dbReference>
<dbReference type="PANTHER" id="PTHR38425">
    <property type="entry name" value="LONG CHRONOLOGICAL LIFESPAN PROTEIN 2"/>
    <property type="match status" value="1"/>
</dbReference>